<dbReference type="AlphaFoldDB" id="A0A0F9GEW6"/>
<accession>A0A0F9GEW6</accession>
<protein>
    <recommendedName>
        <fullName evidence="1">PilZ domain-containing protein</fullName>
    </recommendedName>
</protein>
<feature type="domain" description="PilZ" evidence="1">
    <location>
        <begin position="56"/>
        <end position="165"/>
    </location>
</feature>
<evidence type="ECO:0000259" key="1">
    <source>
        <dbReference type="Pfam" id="PF07238"/>
    </source>
</evidence>
<comment type="caution">
    <text evidence="2">The sequence shown here is derived from an EMBL/GenBank/DDBJ whole genome shotgun (WGS) entry which is preliminary data.</text>
</comment>
<dbReference type="Pfam" id="PF07238">
    <property type="entry name" value="PilZ"/>
    <property type="match status" value="1"/>
</dbReference>
<gene>
    <name evidence="2" type="ORF">LCGC14_2192380</name>
</gene>
<sequence>MEKYVAFSMRMSTIIRAALRVAAKKDRRTVSSLVDKVLTDYLMKEGFIKEPEIGIERRRFPRKKITLPAKASFKTESKEEVFSSVVLDISMGGALVSYPKGSKIKFMSEGELPRFGLRLDLLEEERLWFDCEARHMHDTGTEIEVGAAFIKSNEGAKQKLSNYLMLREALN</sequence>
<dbReference type="EMBL" id="LAZR01028727">
    <property type="protein sequence ID" value="KKL61732.1"/>
    <property type="molecule type" value="Genomic_DNA"/>
</dbReference>
<dbReference type="Gene3D" id="2.40.10.220">
    <property type="entry name" value="predicted glycosyltransferase like domains"/>
    <property type="match status" value="1"/>
</dbReference>
<evidence type="ECO:0000313" key="2">
    <source>
        <dbReference type="EMBL" id="KKL61732.1"/>
    </source>
</evidence>
<dbReference type="InterPro" id="IPR009875">
    <property type="entry name" value="PilZ_domain"/>
</dbReference>
<dbReference type="SUPFAM" id="SSF141371">
    <property type="entry name" value="PilZ domain-like"/>
    <property type="match status" value="1"/>
</dbReference>
<name>A0A0F9GEW6_9ZZZZ</name>
<reference evidence="2" key="1">
    <citation type="journal article" date="2015" name="Nature">
        <title>Complex archaea that bridge the gap between prokaryotes and eukaryotes.</title>
        <authorList>
            <person name="Spang A."/>
            <person name="Saw J.H."/>
            <person name="Jorgensen S.L."/>
            <person name="Zaremba-Niedzwiedzka K."/>
            <person name="Martijn J."/>
            <person name="Lind A.E."/>
            <person name="van Eijk R."/>
            <person name="Schleper C."/>
            <person name="Guy L."/>
            <person name="Ettema T.J."/>
        </authorList>
    </citation>
    <scope>NUCLEOTIDE SEQUENCE</scope>
</reference>
<proteinExistence type="predicted"/>
<dbReference type="GO" id="GO:0035438">
    <property type="term" value="F:cyclic-di-GMP binding"/>
    <property type="evidence" value="ECO:0007669"/>
    <property type="project" value="InterPro"/>
</dbReference>
<organism evidence="2">
    <name type="scientific">marine sediment metagenome</name>
    <dbReference type="NCBI Taxonomy" id="412755"/>
    <lineage>
        <taxon>unclassified sequences</taxon>
        <taxon>metagenomes</taxon>
        <taxon>ecological metagenomes</taxon>
    </lineage>
</organism>